<gene>
    <name evidence="2" type="ORF">AP3564_00945</name>
</gene>
<reference evidence="2 3" key="1">
    <citation type="submission" date="2016-10" db="EMBL/GenBank/DDBJ databases">
        <title>The whole genome sequencing and assembly of Aeribacillus pallidus KCTC3564 strain.</title>
        <authorList>
            <person name="Lee Y.-J."/>
            <person name="Park M.-K."/>
            <person name="Yi H."/>
            <person name="Bahn Y.-S."/>
            <person name="Kim J.F."/>
            <person name="Lee D.-W."/>
        </authorList>
    </citation>
    <scope>NUCLEOTIDE SEQUENCE [LARGE SCALE GENOMIC DNA]</scope>
    <source>
        <strain evidence="2 3">KCTC3564</strain>
    </source>
</reference>
<dbReference type="PROSITE" id="PS51194">
    <property type="entry name" value="HELICASE_CTER"/>
    <property type="match status" value="1"/>
</dbReference>
<sequence length="363" mass="42440">MVACTSTMELGIDVGDLDLILQYNAPNTVSSFLQRLGRTGRREGKTAHYEFLIVNKEALLKSIALVELARRQWVESVHFPLNSYHVLIQQVFSIIRENDGASQFQLLQLLKFRQNFSGISKEQFIHLLEEMVSNNYLALVDGKYFLSDKLDEKFARKNYLEICSVFETVKEFTVKHQNRDIGSLDSWFVNIYYKENEPFIFVLNGLVWKGIEIDFNRYIIHVQEAEKGAIPIWQGSGQKISFEIAQQILLISSSYEDYPYIDQDASRKLKEYRTNFHYFGMKPGMVIIEEDSKGYTIYTFAGDMVNYTLATLLREYTGAEIKTDYQKVKLKIEDYPYNLLEKYIEKIKYGRSILDIKEIYRGY</sequence>
<dbReference type="EMBL" id="CP017703">
    <property type="protein sequence ID" value="ASS89018.1"/>
    <property type="molecule type" value="Genomic_DNA"/>
</dbReference>
<dbReference type="InterPro" id="IPR052511">
    <property type="entry name" value="ATP-dep_Helicase"/>
</dbReference>
<dbReference type="GO" id="GO:0003677">
    <property type="term" value="F:DNA binding"/>
    <property type="evidence" value="ECO:0007669"/>
    <property type="project" value="TreeGrafter"/>
</dbReference>
<dbReference type="InterPro" id="IPR001650">
    <property type="entry name" value="Helicase_C-like"/>
</dbReference>
<dbReference type="PANTHER" id="PTHR47962:SF5">
    <property type="entry name" value="ATP-DEPENDENT HELICASE LHR-RELATED"/>
    <property type="match status" value="1"/>
</dbReference>
<dbReference type="GO" id="GO:0016887">
    <property type="term" value="F:ATP hydrolysis activity"/>
    <property type="evidence" value="ECO:0007669"/>
    <property type="project" value="TreeGrafter"/>
</dbReference>
<evidence type="ECO:0000313" key="2">
    <source>
        <dbReference type="EMBL" id="ASS89018.1"/>
    </source>
</evidence>
<evidence type="ECO:0000313" key="3">
    <source>
        <dbReference type="Proteomes" id="UP000214606"/>
    </source>
</evidence>
<protein>
    <recommendedName>
        <fullName evidence="1">Helicase C-terminal domain-containing protein</fullName>
    </recommendedName>
</protein>
<evidence type="ECO:0000259" key="1">
    <source>
        <dbReference type="PROSITE" id="PS51194"/>
    </source>
</evidence>
<proteinExistence type="predicted"/>
<organism evidence="2 3">
    <name type="scientific">Aeribacillus pallidus</name>
    <dbReference type="NCBI Taxonomy" id="33936"/>
    <lineage>
        <taxon>Bacteria</taxon>
        <taxon>Bacillati</taxon>
        <taxon>Bacillota</taxon>
        <taxon>Bacilli</taxon>
        <taxon>Bacillales</taxon>
        <taxon>Bacillaceae</taxon>
        <taxon>Aeribacillus</taxon>
    </lineage>
</organism>
<feature type="domain" description="Helicase C-terminal" evidence="1">
    <location>
        <begin position="1"/>
        <end position="85"/>
    </location>
</feature>
<dbReference type="AlphaFoldDB" id="A0A223E178"/>
<dbReference type="PANTHER" id="PTHR47962">
    <property type="entry name" value="ATP-DEPENDENT HELICASE LHR-RELATED-RELATED"/>
    <property type="match status" value="1"/>
</dbReference>
<dbReference type="Pfam" id="PF00271">
    <property type="entry name" value="Helicase_C"/>
    <property type="match status" value="1"/>
</dbReference>
<dbReference type="Gene3D" id="3.40.50.300">
    <property type="entry name" value="P-loop containing nucleotide triphosphate hydrolases"/>
    <property type="match status" value="1"/>
</dbReference>
<name>A0A223E178_9BACI</name>
<dbReference type="SUPFAM" id="SSF52540">
    <property type="entry name" value="P-loop containing nucleoside triphosphate hydrolases"/>
    <property type="match status" value="1"/>
</dbReference>
<dbReference type="Proteomes" id="UP000214606">
    <property type="component" value="Chromosome"/>
</dbReference>
<dbReference type="KEGG" id="apak:AP3564_00945"/>
<accession>A0A223E178</accession>
<dbReference type="InterPro" id="IPR027417">
    <property type="entry name" value="P-loop_NTPase"/>
</dbReference>